<accession>A0A7X0KTJ8</accession>
<dbReference type="RefSeq" id="WP_184749467.1">
    <property type="nucleotide sequence ID" value="NZ_BAAAJR010000003.1"/>
</dbReference>
<sequence length="143" mass="15252">MRITVEETLAVKIPIDPDLLVTVDVKEGSFPREEVRDRIGIEPMIMQGHAMIRAGARDAARVLAMIDPEAGPITVLDKGHFPAGEVLARAVAEALAGRSLAEAQVKFVNPINPGLVEGAGQVRLTTSVIVDVSYEFDGSSLAH</sequence>
<reference evidence="1 2" key="1">
    <citation type="submission" date="2020-08" db="EMBL/GenBank/DDBJ databases">
        <title>Sequencing the genomes of 1000 actinobacteria strains.</title>
        <authorList>
            <person name="Klenk H.-P."/>
        </authorList>
    </citation>
    <scope>NUCLEOTIDE SEQUENCE [LARGE SCALE GENOMIC DNA]</scope>
    <source>
        <strain evidence="1 2">DSM 12511</strain>
    </source>
</reference>
<comment type="caution">
    <text evidence="1">The sequence shown here is derived from an EMBL/GenBank/DDBJ whole genome shotgun (WGS) entry which is preliminary data.</text>
</comment>
<dbReference type="EMBL" id="JACHML010000001">
    <property type="protein sequence ID" value="MBB6390210.1"/>
    <property type="molecule type" value="Genomic_DNA"/>
</dbReference>
<name>A0A7X0KTJ8_9MICO</name>
<gene>
    <name evidence="1" type="ORF">HD594_000523</name>
</gene>
<proteinExistence type="predicted"/>
<evidence type="ECO:0000313" key="2">
    <source>
        <dbReference type="Proteomes" id="UP000537775"/>
    </source>
</evidence>
<organism evidence="1 2">
    <name type="scientific">Microbacterium thalassium</name>
    <dbReference type="NCBI Taxonomy" id="362649"/>
    <lineage>
        <taxon>Bacteria</taxon>
        <taxon>Bacillati</taxon>
        <taxon>Actinomycetota</taxon>
        <taxon>Actinomycetes</taxon>
        <taxon>Micrococcales</taxon>
        <taxon>Microbacteriaceae</taxon>
        <taxon>Microbacterium</taxon>
    </lineage>
</organism>
<keyword evidence="2" id="KW-1185">Reference proteome</keyword>
<evidence type="ECO:0000313" key="1">
    <source>
        <dbReference type="EMBL" id="MBB6390210.1"/>
    </source>
</evidence>
<dbReference type="AlphaFoldDB" id="A0A7X0KTJ8"/>
<dbReference type="Proteomes" id="UP000537775">
    <property type="component" value="Unassembled WGS sequence"/>
</dbReference>
<protein>
    <submittedName>
        <fullName evidence="1">Uncharacterized protein</fullName>
    </submittedName>
</protein>